<feature type="domain" description="Cytochrome c" evidence="7">
    <location>
        <begin position="55"/>
        <end position="135"/>
    </location>
</feature>
<dbReference type="RefSeq" id="WP_207989892.1">
    <property type="nucleotide sequence ID" value="NZ_JAGBKM010000004.1"/>
</dbReference>
<evidence type="ECO:0000256" key="6">
    <source>
        <dbReference type="SAM" id="SignalP"/>
    </source>
</evidence>
<feature type="signal peptide" evidence="6">
    <location>
        <begin position="1"/>
        <end position="19"/>
    </location>
</feature>
<dbReference type="EMBL" id="JAGBKM010000004">
    <property type="protein sequence ID" value="MBO1530253.1"/>
    <property type="molecule type" value="Genomic_DNA"/>
</dbReference>
<dbReference type="PROSITE" id="PS51007">
    <property type="entry name" value="CYTC"/>
    <property type="match status" value="2"/>
</dbReference>
<dbReference type="InterPro" id="IPR050597">
    <property type="entry name" value="Cytochrome_c_Oxidase_Subunit"/>
</dbReference>
<comment type="caution">
    <text evidence="8">The sequence shown here is derived from an EMBL/GenBank/DDBJ whole genome shotgun (WGS) entry which is preliminary data.</text>
</comment>
<evidence type="ECO:0000256" key="3">
    <source>
        <dbReference type="ARBA" id="ARBA00023004"/>
    </source>
</evidence>
<organism evidence="8 9">
    <name type="scientific">Psychrobacter coccoides</name>
    <dbReference type="NCBI Taxonomy" id="2818440"/>
    <lineage>
        <taxon>Bacteria</taxon>
        <taxon>Pseudomonadati</taxon>
        <taxon>Pseudomonadota</taxon>
        <taxon>Gammaproteobacteria</taxon>
        <taxon>Moraxellales</taxon>
        <taxon>Moraxellaceae</taxon>
        <taxon>Psychrobacter</taxon>
    </lineage>
</organism>
<dbReference type="PANTHER" id="PTHR33751">
    <property type="entry name" value="CBB3-TYPE CYTOCHROME C OXIDASE SUBUNIT FIXP"/>
    <property type="match status" value="1"/>
</dbReference>
<feature type="chain" id="PRO_5045323541" evidence="6">
    <location>
        <begin position="20"/>
        <end position="258"/>
    </location>
</feature>
<dbReference type="Proteomes" id="UP000664554">
    <property type="component" value="Unassembled WGS sequence"/>
</dbReference>
<evidence type="ECO:0000256" key="2">
    <source>
        <dbReference type="ARBA" id="ARBA00022723"/>
    </source>
</evidence>
<keyword evidence="1 4" id="KW-0349">Heme</keyword>
<evidence type="ECO:0000256" key="5">
    <source>
        <dbReference type="SAM" id="MobiDB-lite"/>
    </source>
</evidence>
<dbReference type="PANTHER" id="PTHR33751:SF11">
    <property type="entry name" value="BLL4483 PROTEIN"/>
    <property type="match status" value="1"/>
</dbReference>
<reference evidence="8 9" key="1">
    <citation type="submission" date="2021-03" db="EMBL/GenBank/DDBJ databases">
        <authorList>
            <person name="Shang D.-D."/>
            <person name="Du Z.-J."/>
            <person name="Chen G.-J."/>
        </authorList>
    </citation>
    <scope>NUCLEOTIDE SEQUENCE [LARGE SCALE GENOMIC DNA]</scope>
    <source>
        <strain evidence="8 9">F1192</strain>
    </source>
</reference>
<feature type="domain" description="Cytochrome c" evidence="7">
    <location>
        <begin position="146"/>
        <end position="236"/>
    </location>
</feature>
<keyword evidence="3 4" id="KW-0408">Iron</keyword>
<accession>A0ABS3NLM8</accession>
<dbReference type="Gene3D" id="1.10.760.10">
    <property type="entry name" value="Cytochrome c-like domain"/>
    <property type="match status" value="2"/>
</dbReference>
<proteinExistence type="predicted"/>
<protein>
    <submittedName>
        <fullName evidence="8">Cytochrome c4</fullName>
    </submittedName>
</protein>
<evidence type="ECO:0000259" key="7">
    <source>
        <dbReference type="PROSITE" id="PS51007"/>
    </source>
</evidence>
<dbReference type="Pfam" id="PF00034">
    <property type="entry name" value="Cytochrom_C"/>
    <property type="match status" value="2"/>
</dbReference>
<feature type="compositionally biased region" description="Low complexity" evidence="5">
    <location>
        <begin position="248"/>
        <end position="258"/>
    </location>
</feature>
<dbReference type="InterPro" id="IPR036909">
    <property type="entry name" value="Cyt_c-like_dom_sf"/>
</dbReference>
<evidence type="ECO:0000256" key="4">
    <source>
        <dbReference type="PROSITE-ProRule" id="PRU00433"/>
    </source>
</evidence>
<evidence type="ECO:0000256" key="1">
    <source>
        <dbReference type="ARBA" id="ARBA00022617"/>
    </source>
</evidence>
<dbReference type="SUPFAM" id="SSF46626">
    <property type="entry name" value="Cytochrome c"/>
    <property type="match status" value="2"/>
</dbReference>
<sequence length="258" mass="27119">MPILPIALSLLFLAACSKADNKVDGEQIDWRAAENYAAAATTADPNSVMPLIVGQKSSAGTEAAQDPWACASCHGDSGQGAQDIPRLAGVSAGYLIKQLHDYKSGVRTNDNMQYVVSTLTDEQMTALGAYYASIETLPSAKASLGGDLERGRELALAGDWTVDLPSCFSCHGPLGWGVGETFPAIAGQHPAYTHSQLAAWKSGQRANSPLGLMHSVAESLSEQDMRAVSDYLATLPPPQLRSLNDTKANNADNAGNAD</sequence>
<feature type="region of interest" description="Disordered" evidence="5">
    <location>
        <begin position="236"/>
        <end position="258"/>
    </location>
</feature>
<gene>
    <name evidence="8" type="ORF">J3492_03370</name>
</gene>
<keyword evidence="6" id="KW-0732">Signal</keyword>
<evidence type="ECO:0000313" key="8">
    <source>
        <dbReference type="EMBL" id="MBO1530253.1"/>
    </source>
</evidence>
<keyword evidence="2 4" id="KW-0479">Metal-binding</keyword>
<evidence type="ECO:0000313" key="9">
    <source>
        <dbReference type="Proteomes" id="UP000664554"/>
    </source>
</evidence>
<dbReference type="InterPro" id="IPR009056">
    <property type="entry name" value="Cyt_c-like_dom"/>
</dbReference>
<name>A0ABS3NLM8_9GAMM</name>
<keyword evidence="9" id="KW-1185">Reference proteome</keyword>